<name>A0ABM3LLZ8_BICAN</name>
<accession>A0ABM3LLZ8</accession>
<keyword evidence="3" id="KW-1185">Reference proteome</keyword>
<protein>
    <submittedName>
        <fullName evidence="4">Uncharacterized protein LOC112049541 isoform X1</fullName>
    </submittedName>
</protein>
<dbReference type="PROSITE" id="PS51257">
    <property type="entry name" value="PROKAR_LIPOPROTEIN"/>
    <property type="match status" value="1"/>
</dbReference>
<keyword evidence="2" id="KW-0472">Membrane</keyword>
<organism evidence="3 4">
    <name type="scientific">Bicyclus anynana</name>
    <name type="common">Squinting bush brown butterfly</name>
    <dbReference type="NCBI Taxonomy" id="110368"/>
    <lineage>
        <taxon>Eukaryota</taxon>
        <taxon>Metazoa</taxon>
        <taxon>Ecdysozoa</taxon>
        <taxon>Arthropoda</taxon>
        <taxon>Hexapoda</taxon>
        <taxon>Insecta</taxon>
        <taxon>Pterygota</taxon>
        <taxon>Neoptera</taxon>
        <taxon>Endopterygota</taxon>
        <taxon>Lepidoptera</taxon>
        <taxon>Glossata</taxon>
        <taxon>Ditrysia</taxon>
        <taxon>Papilionoidea</taxon>
        <taxon>Nymphalidae</taxon>
        <taxon>Satyrinae</taxon>
        <taxon>Satyrini</taxon>
        <taxon>Mycalesina</taxon>
        <taxon>Bicyclus</taxon>
    </lineage>
</organism>
<gene>
    <name evidence="4" type="primary">LOC112049541</name>
</gene>
<keyword evidence="2" id="KW-1133">Transmembrane helix</keyword>
<dbReference type="GeneID" id="112049541"/>
<dbReference type="RefSeq" id="XP_052740090.1">
    <property type="nucleotide sequence ID" value="XM_052884130.1"/>
</dbReference>
<proteinExistence type="predicted"/>
<evidence type="ECO:0000313" key="4">
    <source>
        <dbReference type="RefSeq" id="XP_052740090.1"/>
    </source>
</evidence>
<feature type="region of interest" description="Disordered" evidence="1">
    <location>
        <begin position="69"/>
        <end position="95"/>
    </location>
</feature>
<evidence type="ECO:0000313" key="3">
    <source>
        <dbReference type="Proteomes" id="UP001652582"/>
    </source>
</evidence>
<sequence length="243" mass="27805">MFWRIYQCATCLSYLQWQLLITIIAVGCLFWTATRAASGSRDNARGIVAGFDTKTDGTILNLRSVPVSKSIRPQPPQKQMSPQRRLVEKSPQEMRSLTTPVTATTAYCRDVKSWNSAIPKPTPTHYPGSLNRSLKKPDNCCRSNKMPSPCNNRKSIIKSNKSFKPQLEDIKSSFLLLNNTNKNVNTQQSQEAQQVQAVSKPNPLSESKRRSQLMESMKKFKTKKFWNDSKYERIEGLNWISWR</sequence>
<reference evidence="4" key="1">
    <citation type="submission" date="2025-08" db="UniProtKB">
        <authorList>
            <consortium name="RefSeq"/>
        </authorList>
    </citation>
    <scope>IDENTIFICATION</scope>
</reference>
<feature type="transmembrane region" description="Helical" evidence="2">
    <location>
        <begin position="12"/>
        <end position="33"/>
    </location>
</feature>
<evidence type="ECO:0000256" key="2">
    <source>
        <dbReference type="SAM" id="Phobius"/>
    </source>
</evidence>
<dbReference type="Proteomes" id="UP001652582">
    <property type="component" value="Chromosome 11"/>
</dbReference>
<keyword evidence="2" id="KW-0812">Transmembrane</keyword>
<evidence type="ECO:0000256" key="1">
    <source>
        <dbReference type="SAM" id="MobiDB-lite"/>
    </source>
</evidence>